<evidence type="ECO:0000313" key="2">
    <source>
        <dbReference type="Proteomes" id="UP001165960"/>
    </source>
</evidence>
<sequence>MKSQKIEANSSCMDTQNPSQAAPKAAYLLQASNPNPLSPASCDLSTIHLISKSDSTDINKLKEMRENIVQEFIESQTQKYLEHRHTCSSLKSKTKIQERKSADPATFSHSTRGLEIERLDSLHERNEPKTTKRKQIQFSLPLNEKLTIKSKSFFQANNRLLTAPKEQITTSLRKSLSMSFRNGLRIFSSSDSLLKMEAMDSDSSPNSPVFSIFKNEAELENKVVANCKEKAHEILPEKSESVGVTETCQLEPISLKLSKTSSADSGARSRMGSLTYDSSISSIFEAPNTPLESHIGPFNCNVTPHIGWKGGELGPCKMTRRKSDSAQAARPFRFGQRCHSYHDKITQSEVEKAVRWQPETTEVIEDIGDSDDISLVTPTPERLLEALTSVVDESLVTDFFLTYRQFLSALELCRLLEKRFIWSLADQSSQRRVTRVRIFIVVRHWVSRYYPQDFLANQPVLLALGAFLDRAGNHPVVISSEPDLRIVRQMRRCLRCQGEIHGIASTNLVPPCTRRRSYLPAEFLLPDMLQLIPTALPSAAIDEDPETWSDDGVDEPIDQSLVFYGRRSHKGVLGFFKNLHQQARELALKARDRSSKKKTWNPQRHTILFTPNLSLPNLSSKGSQRDPSGFALHQHLFRRFAGAFILDYPPELIAQQLCIVEQRCLGDVGWLELVGWGQQPMENAPGIAAVVARFNLTCQWVASVVVSCRRLEDRVGVVERIIQVAHFCHRNRNFSTALQLVLGLQSGAVARLARTWDRVSPSEKQLLDALLPYAVPLRNWSSIRQAMEKVIEIAPSGLPTSLSSSLSLGMAYGQLNMPHSSPKGHCGAIPFLGLYLSDLVYNSELPSKINGRINFNKFRRIASIVRRVWFFQGLANAGYSFPPHPKLFPSCLFLPCLSSGEIHQLTLACEPGAHN</sequence>
<evidence type="ECO:0000313" key="1">
    <source>
        <dbReference type="EMBL" id="KAJ9081265.1"/>
    </source>
</evidence>
<organism evidence="1 2">
    <name type="scientific">Entomophthora muscae</name>
    <dbReference type="NCBI Taxonomy" id="34485"/>
    <lineage>
        <taxon>Eukaryota</taxon>
        <taxon>Fungi</taxon>
        <taxon>Fungi incertae sedis</taxon>
        <taxon>Zoopagomycota</taxon>
        <taxon>Entomophthoromycotina</taxon>
        <taxon>Entomophthoromycetes</taxon>
        <taxon>Entomophthorales</taxon>
        <taxon>Entomophthoraceae</taxon>
        <taxon>Entomophthora</taxon>
    </lineage>
</organism>
<proteinExistence type="predicted"/>
<name>A0ACC2U2Q2_9FUNG</name>
<dbReference type="Proteomes" id="UP001165960">
    <property type="component" value="Unassembled WGS sequence"/>
</dbReference>
<dbReference type="EMBL" id="QTSX02001488">
    <property type="protein sequence ID" value="KAJ9081265.1"/>
    <property type="molecule type" value="Genomic_DNA"/>
</dbReference>
<reference evidence="1" key="1">
    <citation type="submission" date="2022-04" db="EMBL/GenBank/DDBJ databases">
        <title>Genome of the entomopathogenic fungus Entomophthora muscae.</title>
        <authorList>
            <person name="Elya C."/>
            <person name="Lovett B.R."/>
            <person name="Lee E."/>
            <person name="Macias A.M."/>
            <person name="Hajek A.E."/>
            <person name="De Bivort B.L."/>
            <person name="Kasson M.T."/>
            <person name="De Fine Licht H.H."/>
            <person name="Stajich J.E."/>
        </authorList>
    </citation>
    <scope>NUCLEOTIDE SEQUENCE</scope>
    <source>
        <strain evidence="1">Berkeley</strain>
    </source>
</reference>
<gene>
    <name evidence="1" type="primary">LTE1_2</name>
    <name evidence="1" type="ORF">DSO57_1016649</name>
</gene>
<keyword evidence="2" id="KW-1185">Reference proteome</keyword>
<accession>A0ACC2U2Q2</accession>
<protein>
    <submittedName>
        <fullName evidence="1">Guanine nucleotide exchange factor lte1</fullName>
    </submittedName>
</protein>
<comment type="caution">
    <text evidence="1">The sequence shown here is derived from an EMBL/GenBank/DDBJ whole genome shotgun (WGS) entry which is preliminary data.</text>
</comment>